<dbReference type="PANTHER" id="PTHR45982">
    <property type="entry name" value="REGULATOR OF CHROMOSOME CONDENSATION"/>
    <property type="match status" value="1"/>
</dbReference>
<sequence length="473" mass="52418">MDLTKLVGTLPIDLLNVVANYCPMVFFILPESIWVKYDWFKLIRLNFGLVYSRETCSNEEIMRVYLDCCGRKKSIFSSGCRSCVLVNGVLMSCGNNNSGQLGVGDKRHRVKFEKVRLGKYISEVKCLGMYTVVRLMDGKLMSCGDGMHGVLGHGGYRDRKKFYKVEGIKSNIAEIICKEFHIMVRFEDGRLMGCGNNSYGQLGLGDRLLRYTFNEINGPIDVEKVICSEKHTIIKLRDGRLMSCGFNRGGQLGLGDNYYRNTFNEIKGVGSNVVEVSCGGEFSVVRLRDGGLMSCGRNVHGELGVGDNRDRNVFSKIDDIGGNIVEVICSSCYCIIRLADGTLMGCGGNFYGQLGLGDDLARNVFCEIKGIPKNIVEVICCNSNLRIFIRLTDGTLMCSGFNDCGQLGLGDYLNRSRFCKITGIKNVREIMTGLDHTIIRLMDGTIMTCGNNSCGELGLGDTRSRNVFEIVNL</sequence>
<proteinExistence type="predicted"/>
<protein>
    <submittedName>
        <fullName evidence="1">Chromosome condensation regulator</fullName>
    </submittedName>
</protein>
<dbReference type="Gene3D" id="2.130.10.30">
    <property type="entry name" value="Regulator of chromosome condensation 1/beta-lactamase-inhibitor protein II"/>
    <property type="match status" value="3"/>
</dbReference>
<dbReference type="PROSITE" id="PS50012">
    <property type="entry name" value="RCC1_3"/>
    <property type="match status" value="2"/>
</dbReference>
<dbReference type="InterPro" id="IPR000408">
    <property type="entry name" value="Reg_chr_condens"/>
</dbReference>
<dbReference type="InterPro" id="IPR009091">
    <property type="entry name" value="RCC1/BLIP-II"/>
</dbReference>
<dbReference type="EMBL" id="MK072383">
    <property type="protein sequence ID" value="AYV82540.1"/>
    <property type="molecule type" value="Genomic_DNA"/>
</dbReference>
<dbReference type="SUPFAM" id="SSF50985">
    <property type="entry name" value="RCC1/BLIP-II"/>
    <property type="match status" value="2"/>
</dbReference>
<accession>A0A3G5A5K9</accession>
<reference evidence="1" key="1">
    <citation type="submission" date="2018-10" db="EMBL/GenBank/DDBJ databases">
        <title>Hidden diversity of soil giant viruses.</title>
        <authorList>
            <person name="Schulz F."/>
            <person name="Alteio L."/>
            <person name="Goudeau D."/>
            <person name="Ryan E.M."/>
            <person name="Malmstrom R.R."/>
            <person name="Blanchard J."/>
            <person name="Woyke T."/>
        </authorList>
    </citation>
    <scope>NUCLEOTIDE SEQUENCE</scope>
    <source>
        <strain evidence="1">HYV1</strain>
    </source>
</reference>
<organism evidence="1">
    <name type="scientific">Hyperionvirus sp</name>
    <dbReference type="NCBI Taxonomy" id="2487770"/>
    <lineage>
        <taxon>Viruses</taxon>
        <taxon>Varidnaviria</taxon>
        <taxon>Bamfordvirae</taxon>
        <taxon>Nucleocytoviricota</taxon>
        <taxon>Megaviricetes</taxon>
        <taxon>Imitervirales</taxon>
        <taxon>Mimiviridae</taxon>
        <taxon>Klosneuvirinae</taxon>
    </lineage>
</organism>
<evidence type="ECO:0000313" key="1">
    <source>
        <dbReference type="EMBL" id="AYV82540.1"/>
    </source>
</evidence>
<dbReference type="Pfam" id="PF00415">
    <property type="entry name" value="RCC1"/>
    <property type="match status" value="1"/>
</dbReference>
<dbReference type="GO" id="GO:0005085">
    <property type="term" value="F:guanyl-nucleotide exchange factor activity"/>
    <property type="evidence" value="ECO:0007669"/>
    <property type="project" value="TreeGrafter"/>
</dbReference>
<dbReference type="Pfam" id="PF13540">
    <property type="entry name" value="RCC1_2"/>
    <property type="match status" value="1"/>
</dbReference>
<dbReference type="PANTHER" id="PTHR45982:SF1">
    <property type="entry name" value="REGULATOR OF CHROMOSOME CONDENSATION"/>
    <property type="match status" value="1"/>
</dbReference>
<dbReference type="InterPro" id="IPR051553">
    <property type="entry name" value="Ran_GTPase-activating"/>
</dbReference>
<dbReference type="PRINTS" id="PR00633">
    <property type="entry name" value="RCCNDNSATION"/>
</dbReference>
<name>A0A3G5A5K9_9VIRU</name>
<gene>
    <name evidence="1" type="ORF">Hyperionvirus1_119</name>
</gene>